<evidence type="ECO:0000313" key="6">
    <source>
        <dbReference type="Proteomes" id="UP000677668"/>
    </source>
</evidence>
<evidence type="ECO:0000313" key="5">
    <source>
        <dbReference type="EMBL" id="QUV94700.1"/>
    </source>
</evidence>
<protein>
    <recommendedName>
        <fullName evidence="4">dTTP/UTP pyrophosphatase</fullName>
        <shortName evidence="4">dTTPase/UTPase</shortName>
        <ecNumber evidence="4">3.6.1.9</ecNumber>
    </recommendedName>
    <alternativeName>
        <fullName evidence="4">Nucleoside triphosphate pyrophosphatase</fullName>
    </alternativeName>
    <alternativeName>
        <fullName evidence="4">Nucleotide pyrophosphatase</fullName>
        <shortName evidence="4">Nucleotide PPase</shortName>
    </alternativeName>
</protein>
<comment type="subcellular location">
    <subcellularLocation>
        <location evidence="4">Cytoplasm</location>
    </subcellularLocation>
</comment>
<comment type="catalytic activity">
    <reaction evidence="4">
        <text>dTTP + H2O = dTMP + diphosphate + H(+)</text>
        <dbReference type="Rhea" id="RHEA:28534"/>
        <dbReference type="ChEBI" id="CHEBI:15377"/>
        <dbReference type="ChEBI" id="CHEBI:15378"/>
        <dbReference type="ChEBI" id="CHEBI:33019"/>
        <dbReference type="ChEBI" id="CHEBI:37568"/>
        <dbReference type="ChEBI" id="CHEBI:63528"/>
        <dbReference type="EC" id="3.6.1.9"/>
    </reaction>
</comment>
<comment type="function">
    <text evidence="4">Nucleoside triphosphate pyrophosphatase that hydrolyzes dTTP and UTP. May have a dual role in cell division arrest and in preventing the incorporation of modified nucleotides into cellular nucleic acids.</text>
</comment>
<organism evidence="5 6">
    <name type="scientific">Chloracidobacterium sp. N</name>
    <dbReference type="NCBI Taxonomy" id="2821540"/>
    <lineage>
        <taxon>Bacteria</taxon>
        <taxon>Pseudomonadati</taxon>
        <taxon>Acidobacteriota</taxon>
        <taxon>Terriglobia</taxon>
        <taxon>Terriglobales</taxon>
        <taxon>Acidobacteriaceae</taxon>
        <taxon>Chloracidobacterium</taxon>
        <taxon>Chloracidobacterium aggregatum</taxon>
    </lineage>
</organism>
<gene>
    <name evidence="5" type="primary">maf</name>
    <name evidence="5" type="ORF">J8C05_04430</name>
</gene>
<dbReference type="PANTHER" id="PTHR43213:SF5">
    <property type="entry name" value="BIFUNCTIONAL DTTP_UTP PYROPHOSPHATASE_METHYLTRANSFERASE PROTEIN-RELATED"/>
    <property type="match status" value="1"/>
</dbReference>
<comment type="cofactor">
    <cofactor evidence="1 4">
        <name>a divalent metal cation</name>
        <dbReference type="ChEBI" id="CHEBI:60240"/>
    </cofactor>
</comment>
<dbReference type="RefSeq" id="WP_211422973.1">
    <property type="nucleotide sequence ID" value="NZ_CP072642.1"/>
</dbReference>
<feature type="site" description="Important for substrate specificity" evidence="4">
    <location>
        <position position="152"/>
    </location>
</feature>
<comment type="catalytic activity">
    <reaction evidence="4">
        <text>UTP + H2O = UMP + diphosphate + H(+)</text>
        <dbReference type="Rhea" id="RHEA:29395"/>
        <dbReference type="ChEBI" id="CHEBI:15377"/>
        <dbReference type="ChEBI" id="CHEBI:15378"/>
        <dbReference type="ChEBI" id="CHEBI:33019"/>
        <dbReference type="ChEBI" id="CHEBI:46398"/>
        <dbReference type="ChEBI" id="CHEBI:57865"/>
        <dbReference type="EC" id="3.6.1.9"/>
    </reaction>
</comment>
<dbReference type="HAMAP" id="MF_00528">
    <property type="entry name" value="Maf"/>
    <property type="match status" value="1"/>
</dbReference>
<dbReference type="NCBIfam" id="TIGR00172">
    <property type="entry name" value="maf"/>
    <property type="match status" value="1"/>
</dbReference>
<proteinExistence type="inferred from homology"/>
<sequence length="186" mass="20099">MKFILASASPRRIELLTLAGYTFEVCPTDADETPDARETPAEYVQRVALVKAKAVPISEPALILGADTTVVLDGQLLGKPADAEAAARMLRCLSGRQHEVLTGVALRRTPDERCLVTYERTVVTFDDLSEDWIADYIASGEPFGKAGAYAIQGRAGTRITHIEGNYQNVVGLPVSTVNRLLAAMHS</sequence>
<dbReference type="Pfam" id="PF02545">
    <property type="entry name" value="Maf"/>
    <property type="match status" value="1"/>
</dbReference>
<dbReference type="InterPro" id="IPR003697">
    <property type="entry name" value="Maf-like"/>
</dbReference>
<dbReference type="PANTHER" id="PTHR43213">
    <property type="entry name" value="BIFUNCTIONAL DTTP/UTP PYROPHOSPHATASE/METHYLTRANSFERASE PROTEIN-RELATED"/>
    <property type="match status" value="1"/>
</dbReference>
<dbReference type="PIRSF" id="PIRSF006305">
    <property type="entry name" value="Maf"/>
    <property type="match status" value="1"/>
</dbReference>
<evidence type="ECO:0000256" key="4">
    <source>
        <dbReference type="HAMAP-Rule" id="MF_00528"/>
    </source>
</evidence>
<dbReference type="EC" id="3.6.1.9" evidence="4"/>
<comment type="similarity">
    <text evidence="4">Belongs to the Maf family. YhdE subfamily.</text>
</comment>
<feature type="site" description="Important for substrate specificity" evidence="4">
    <location>
        <position position="11"/>
    </location>
</feature>
<keyword evidence="3 4" id="KW-0546">Nucleotide metabolism</keyword>
<evidence type="ECO:0000256" key="3">
    <source>
        <dbReference type="ARBA" id="ARBA00023080"/>
    </source>
</evidence>
<dbReference type="CDD" id="cd00555">
    <property type="entry name" value="Maf"/>
    <property type="match status" value="1"/>
</dbReference>
<keyword evidence="6" id="KW-1185">Reference proteome</keyword>
<dbReference type="Gene3D" id="3.90.950.10">
    <property type="match status" value="1"/>
</dbReference>
<dbReference type="EMBL" id="CP072642">
    <property type="protein sequence ID" value="QUV94700.1"/>
    <property type="molecule type" value="Genomic_DNA"/>
</dbReference>
<evidence type="ECO:0000256" key="1">
    <source>
        <dbReference type="ARBA" id="ARBA00001968"/>
    </source>
</evidence>
<comment type="caution">
    <text evidence="4">Lacks conserved residue(s) required for the propagation of feature annotation.</text>
</comment>
<accession>A0ABX8B250</accession>
<feature type="active site" description="Proton acceptor" evidence="4">
    <location>
        <position position="67"/>
    </location>
</feature>
<dbReference type="Proteomes" id="UP000677668">
    <property type="component" value="Chromosome 1"/>
</dbReference>
<reference evidence="5 6" key="1">
    <citation type="submission" date="2021-03" db="EMBL/GenBank/DDBJ databases">
        <title>Genomic and phenotypic characterization of Chloracidobacterium isolates provides evidence for multiple species.</title>
        <authorList>
            <person name="Saini M.K."/>
            <person name="Costas A.M.G."/>
            <person name="Tank M."/>
            <person name="Bryant D.A."/>
        </authorList>
    </citation>
    <scope>NUCLEOTIDE SEQUENCE [LARGE SCALE GENOMIC DNA]</scope>
    <source>
        <strain evidence="5 6">N</strain>
    </source>
</reference>
<feature type="site" description="Important for substrate specificity" evidence="4">
    <location>
        <position position="68"/>
    </location>
</feature>
<name>A0ABX8B250_9BACT</name>
<keyword evidence="2 4" id="KW-0378">Hydrolase</keyword>
<keyword evidence="4" id="KW-0963">Cytoplasm</keyword>
<dbReference type="SUPFAM" id="SSF52972">
    <property type="entry name" value="ITPase-like"/>
    <property type="match status" value="1"/>
</dbReference>
<evidence type="ECO:0000256" key="2">
    <source>
        <dbReference type="ARBA" id="ARBA00022801"/>
    </source>
</evidence>
<dbReference type="InterPro" id="IPR029001">
    <property type="entry name" value="ITPase-like_fam"/>
</dbReference>